<evidence type="ECO:0000313" key="2">
    <source>
        <dbReference type="Proteomes" id="UP000018745"/>
    </source>
</evidence>
<evidence type="ECO:0000313" key="1">
    <source>
        <dbReference type="EMBL" id="AHC40431.1"/>
    </source>
</evidence>
<sequence length="89" mass="9677">MVIEGGGNPKQITLSCKNKLISQPKLEFHEPQSKESKLDISYINSSPKTELNLKFPESTSDNLTILSALGEGNSDIKNAIKGIYSAINV</sequence>
<proteinExistence type="predicted"/>
<dbReference type="Proteomes" id="UP000018745">
    <property type="component" value="Chromosome"/>
</dbReference>
<accession>A0ABN4BMB5</accession>
<name>A0ABN4BMB5_9MOLU</name>
<protein>
    <submittedName>
        <fullName evidence="1">Uncharacterized protein</fullName>
    </submittedName>
</protein>
<reference evidence="1 2" key="1">
    <citation type="journal article" date="2014" name="Genome Announc.">
        <title>Complete Genome Sequence of Mycoplasma ovis Strain Michigan, a Hemoplasma of Sheep with Two Distinct 16S rRNA Genes.</title>
        <authorList>
            <person name="Deshuillers P.L."/>
            <person name="Santos A.P."/>
            <person name="do Nascimento N.C."/>
            <person name="Hampel J.A."/>
            <person name="Bergin I.L."/>
            <person name="Dyson M.C."/>
            <person name="Messick J.B."/>
        </authorList>
    </citation>
    <scope>NUCLEOTIDE SEQUENCE [LARGE SCALE GENOMIC DNA]</scope>
    <source>
        <strain evidence="1 2">Michigan</strain>
    </source>
</reference>
<keyword evidence="2" id="KW-1185">Reference proteome</keyword>
<gene>
    <name evidence="1" type="ORF">OVS_03400</name>
</gene>
<dbReference type="RefSeq" id="WP_024071440.1">
    <property type="nucleotide sequence ID" value="NC_023062.1"/>
</dbReference>
<organism evidence="1 2">
    <name type="scientific">Mycoplasma ovis str. Michigan</name>
    <dbReference type="NCBI Taxonomy" id="1415773"/>
    <lineage>
        <taxon>Bacteria</taxon>
        <taxon>Bacillati</taxon>
        <taxon>Mycoplasmatota</taxon>
        <taxon>Mollicutes</taxon>
        <taxon>Mycoplasmataceae</taxon>
        <taxon>Mycoplasma</taxon>
    </lineage>
</organism>
<dbReference type="EMBL" id="CP006935">
    <property type="protein sequence ID" value="AHC40431.1"/>
    <property type="molecule type" value="Genomic_DNA"/>
</dbReference>